<evidence type="ECO:0000313" key="11">
    <source>
        <dbReference type="Proteomes" id="UP000631034"/>
    </source>
</evidence>
<evidence type="ECO:0000256" key="4">
    <source>
        <dbReference type="ARBA" id="ARBA00022839"/>
    </source>
</evidence>
<evidence type="ECO:0000256" key="5">
    <source>
        <dbReference type="HAMAP-Rule" id="MF_00378"/>
    </source>
</evidence>
<evidence type="ECO:0000256" key="2">
    <source>
        <dbReference type="ARBA" id="ARBA00022722"/>
    </source>
</evidence>
<comment type="caution">
    <text evidence="10">The sequence shown here is derived from an EMBL/GenBank/DDBJ whole genome shotgun (WGS) entry which is preliminary data.</text>
</comment>
<dbReference type="Pfam" id="PF02601">
    <property type="entry name" value="Exonuc_VII_L"/>
    <property type="match status" value="1"/>
</dbReference>
<comment type="catalytic activity">
    <reaction evidence="5 6">
        <text>Exonucleolytic cleavage in either 5'- to 3'- or 3'- to 5'-direction to yield nucleoside 5'-phosphates.</text>
        <dbReference type="EC" id="3.1.11.6"/>
    </reaction>
</comment>
<dbReference type="InterPro" id="IPR020579">
    <property type="entry name" value="Exonuc_VII_lsu_C"/>
</dbReference>
<comment type="function">
    <text evidence="5">Bidirectionally degrades single-stranded DNA into large acid-insoluble oligonucleotides, which are then degraded further into small acid-soluble oligonucleotides.</text>
</comment>
<dbReference type="GO" id="GO:0003676">
    <property type="term" value="F:nucleic acid binding"/>
    <property type="evidence" value="ECO:0007669"/>
    <property type="project" value="InterPro"/>
</dbReference>
<dbReference type="PANTHER" id="PTHR30008:SF0">
    <property type="entry name" value="EXODEOXYRIBONUCLEASE 7 LARGE SUBUNIT"/>
    <property type="match status" value="1"/>
</dbReference>
<name>A0A8J6YJK1_9PROT</name>
<dbReference type="Pfam" id="PF13742">
    <property type="entry name" value="tRNA_anti_2"/>
    <property type="match status" value="1"/>
</dbReference>
<reference evidence="10" key="1">
    <citation type="submission" date="2020-10" db="EMBL/GenBank/DDBJ databases">
        <title>Genome sequence of the unusual species of purple photosynthetic bacteria, Phaeovibrio sulfidiphilus DSM 23193, type strain.</title>
        <authorList>
            <person name="Kyndt J.A."/>
            <person name="Meyer T.E."/>
        </authorList>
    </citation>
    <scope>NUCLEOTIDE SEQUENCE</scope>
    <source>
        <strain evidence="10">DSM 23193</strain>
    </source>
</reference>
<dbReference type="EMBL" id="JACZHT010000005">
    <property type="protein sequence ID" value="MBE1237536.1"/>
    <property type="molecule type" value="Genomic_DNA"/>
</dbReference>
<keyword evidence="1 5" id="KW-0963">Cytoplasm</keyword>
<proteinExistence type="inferred from homology"/>
<protein>
    <recommendedName>
        <fullName evidence="5">Exodeoxyribonuclease 7 large subunit</fullName>
        <ecNumber evidence="5">3.1.11.6</ecNumber>
    </recommendedName>
    <alternativeName>
        <fullName evidence="5">Exodeoxyribonuclease VII large subunit</fullName>
        <shortName evidence="5">Exonuclease VII large subunit</shortName>
    </alternativeName>
</protein>
<dbReference type="NCBIfam" id="TIGR00237">
    <property type="entry name" value="xseA"/>
    <property type="match status" value="1"/>
</dbReference>
<dbReference type="AlphaFoldDB" id="A0A8J6YJK1"/>
<feature type="domain" description="OB-fold nucleic acid binding" evidence="9">
    <location>
        <begin position="13"/>
        <end position="105"/>
    </location>
</feature>
<keyword evidence="4 5" id="KW-0269">Exonuclease</keyword>
<comment type="subunit">
    <text evidence="5">Heterooligomer composed of large and small subunits.</text>
</comment>
<dbReference type="InterPro" id="IPR025824">
    <property type="entry name" value="OB-fold_nuc-bd_dom"/>
</dbReference>
<dbReference type="CDD" id="cd04489">
    <property type="entry name" value="ExoVII_LU_OBF"/>
    <property type="match status" value="1"/>
</dbReference>
<evidence type="ECO:0000313" key="10">
    <source>
        <dbReference type="EMBL" id="MBE1237536.1"/>
    </source>
</evidence>
<keyword evidence="11" id="KW-1185">Reference proteome</keyword>
<evidence type="ECO:0000256" key="7">
    <source>
        <dbReference type="SAM" id="MobiDB-lite"/>
    </source>
</evidence>
<dbReference type="RefSeq" id="WP_192534544.1">
    <property type="nucleotide sequence ID" value="NZ_JACZHT010000005.1"/>
</dbReference>
<dbReference type="GO" id="GO:0009318">
    <property type="term" value="C:exodeoxyribonuclease VII complex"/>
    <property type="evidence" value="ECO:0007669"/>
    <property type="project" value="UniProtKB-UniRule"/>
</dbReference>
<feature type="domain" description="Exonuclease VII large subunit C-terminal" evidence="8">
    <location>
        <begin position="129"/>
        <end position="447"/>
    </location>
</feature>
<feature type="region of interest" description="Disordered" evidence="7">
    <location>
        <begin position="480"/>
        <end position="556"/>
    </location>
</feature>
<evidence type="ECO:0000259" key="8">
    <source>
        <dbReference type="Pfam" id="PF02601"/>
    </source>
</evidence>
<organism evidence="10 11">
    <name type="scientific">Phaeovibrio sulfidiphilus</name>
    <dbReference type="NCBI Taxonomy" id="1220600"/>
    <lineage>
        <taxon>Bacteria</taxon>
        <taxon>Pseudomonadati</taxon>
        <taxon>Pseudomonadota</taxon>
        <taxon>Alphaproteobacteria</taxon>
        <taxon>Rhodospirillales</taxon>
        <taxon>Rhodospirillaceae</taxon>
        <taxon>Phaeovibrio</taxon>
    </lineage>
</organism>
<gene>
    <name evidence="5" type="primary">xseA</name>
    <name evidence="10" type="ORF">IHV25_07725</name>
</gene>
<keyword evidence="3 5" id="KW-0378">Hydrolase</keyword>
<sequence length="556" mass="58282">MTDDLLAHNVPELTVSELSGALRRTVETAFSRVRVRGEISQPKCAASGHWYLRLKDDEAVIDGIIWRGQAAKLPVRPEEGMEVIATGRLTTYPGRSSYQIVIDSLELAGEGALLKLLEDRRKRLAAEGLFDAARKKPLPFLPGVVGVVTSPTGAVIRDILHRITDRFPLRVLLWPVAVQGDGAARAIVAAIEGFNSLDPAGPIPRPDVLIVARGGGSLEDLMAFNEESVVRAAAASQIPLISAVGHETDVTLIDHAADVRAPTPTGAAEIAVPVRAELVARVLGLAERLERSTTRLFGDRRERLEALARGLPRLDRLLEPLAQRLDDRGERLERVIAGLMERCGRDLADRGGRLQPGLLLRPCEAGLTRLQDLGARLDRESARGLADRQARLEALAPRLESVSHRSVLARGYALVRRVSDGTLVTSAGRAGAGEDLALVFSDGTLGVRVEGGGAPVLPSPAAARAPAGAASAGADAVMPAGPGSGVPETAPVSTPAPASAAVSAGGTVSGTVVSGGVPDAAQPAGAPAAASPARPRRSPRKGEADQRQASFLDDFE</sequence>
<dbReference type="GO" id="GO:0008855">
    <property type="term" value="F:exodeoxyribonuclease VII activity"/>
    <property type="evidence" value="ECO:0007669"/>
    <property type="project" value="UniProtKB-UniRule"/>
</dbReference>
<dbReference type="PANTHER" id="PTHR30008">
    <property type="entry name" value="EXODEOXYRIBONUCLEASE 7 LARGE SUBUNIT"/>
    <property type="match status" value="1"/>
</dbReference>
<dbReference type="GO" id="GO:0006308">
    <property type="term" value="P:DNA catabolic process"/>
    <property type="evidence" value="ECO:0007669"/>
    <property type="project" value="UniProtKB-UniRule"/>
</dbReference>
<keyword evidence="2 5" id="KW-0540">Nuclease</keyword>
<evidence type="ECO:0000256" key="6">
    <source>
        <dbReference type="RuleBase" id="RU004355"/>
    </source>
</evidence>
<dbReference type="InterPro" id="IPR003753">
    <property type="entry name" value="Exonuc_VII_L"/>
</dbReference>
<evidence type="ECO:0000256" key="3">
    <source>
        <dbReference type="ARBA" id="ARBA00022801"/>
    </source>
</evidence>
<comment type="similarity">
    <text evidence="5 6">Belongs to the XseA family.</text>
</comment>
<accession>A0A8J6YJK1</accession>
<comment type="subcellular location">
    <subcellularLocation>
        <location evidence="5 6">Cytoplasm</location>
    </subcellularLocation>
</comment>
<feature type="compositionally biased region" description="Low complexity" evidence="7">
    <location>
        <begin position="489"/>
        <end position="533"/>
    </location>
</feature>
<dbReference type="EC" id="3.1.11.6" evidence="5"/>
<dbReference type="GO" id="GO:0005737">
    <property type="term" value="C:cytoplasm"/>
    <property type="evidence" value="ECO:0007669"/>
    <property type="project" value="UniProtKB-SubCell"/>
</dbReference>
<evidence type="ECO:0000256" key="1">
    <source>
        <dbReference type="ARBA" id="ARBA00022490"/>
    </source>
</evidence>
<dbReference type="Proteomes" id="UP000631034">
    <property type="component" value="Unassembled WGS sequence"/>
</dbReference>
<dbReference type="HAMAP" id="MF_00378">
    <property type="entry name" value="Exonuc_7_L"/>
    <property type="match status" value="1"/>
</dbReference>
<evidence type="ECO:0000259" key="9">
    <source>
        <dbReference type="Pfam" id="PF13742"/>
    </source>
</evidence>